<organism evidence="1 2">
    <name type="scientific">Epicoccum nigrum</name>
    <name type="common">Soil fungus</name>
    <name type="synonym">Epicoccum purpurascens</name>
    <dbReference type="NCBI Taxonomy" id="105696"/>
    <lineage>
        <taxon>Eukaryota</taxon>
        <taxon>Fungi</taxon>
        <taxon>Dikarya</taxon>
        <taxon>Ascomycota</taxon>
        <taxon>Pezizomycotina</taxon>
        <taxon>Dothideomycetes</taxon>
        <taxon>Pleosporomycetidae</taxon>
        <taxon>Pleosporales</taxon>
        <taxon>Pleosporineae</taxon>
        <taxon>Didymellaceae</taxon>
        <taxon>Epicoccum</taxon>
    </lineage>
</organism>
<dbReference type="Proteomes" id="UP000193240">
    <property type="component" value="Unassembled WGS sequence"/>
</dbReference>
<evidence type="ECO:0000313" key="1">
    <source>
        <dbReference type="EMBL" id="OSS48197.1"/>
    </source>
</evidence>
<sequence>MTTTFLSLPVELRLRIAEYGIFEQTLSLGFPWLRDVFKHDHDYKPSENLALLLVCRQFHDDFTQLAYSNTKFTVCCDGIDQALVRLHELPEYKTRNIRRLAFGPDTLIGVCERFLLEAPQLQLHQLDIICSEWYLQDHGIPDVVSFFRRLSNTKFIKLILYEVERDFSLKTFCALIGAIMKEDHYQRYDAPGAPNIETTWWDWCLSLDSDYITFEAQPPRPILLEEDYMLLMKPKVDGLMALAEKLAGCESCLPVPRN</sequence>
<dbReference type="InParanoid" id="A0A1Y2LYE4"/>
<dbReference type="OMA" id="RSSRWHY"/>
<proteinExistence type="predicted"/>
<keyword evidence="2" id="KW-1185">Reference proteome</keyword>
<dbReference type="EMBL" id="KZ107846">
    <property type="protein sequence ID" value="OSS48197.1"/>
    <property type="molecule type" value="Genomic_DNA"/>
</dbReference>
<reference evidence="1 2" key="1">
    <citation type="journal article" date="2017" name="Genome Announc.">
        <title>Genome sequence of the saprophytic ascomycete Epicoccum nigrum ICMP 19927 strain isolated from New Zealand.</title>
        <authorList>
            <person name="Fokin M."/>
            <person name="Fleetwood D."/>
            <person name="Weir B.S."/>
            <person name="Villas-Boas S.G."/>
        </authorList>
    </citation>
    <scope>NUCLEOTIDE SEQUENCE [LARGE SCALE GENOMIC DNA]</scope>
    <source>
        <strain evidence="1 2">ICMP 19927</strain>
    </source>
</reference>
<gene>
    <name evidence="1" type="ORF">B5807_07866</name>
</gene>
<evidence type="ECO:0000313" key="2">
    <source>
        <dbReference type="Proteomes" id="UP000193240"/>
    </source>
</evidence>
<evidence type="ECO:0008006" key="3">
    <source>
        <dbReference type="Google" id="ProtNLM"/>
    </source>
</evidence>
<name>A0A1Y2LYE4_EPING</name>
<dbReference type="AlphaFoldDB" id="A0A1Y2LYE4"/>
<accession>A0A1Y2LYE4</accession>
<protein>
    <recommendedName>
        <fullName evidence="3">F-box domain-containing protein</fullName>
    </recommendedName>
</protein>